<evidence type="ECO:0000313" key="3">
    <source>
        <dbReference type="Proteomes" id="UP001066276"/>
    </source>
</evidence>
<accession>A0AAV7L660</accession>
<evidence type="ECO:0000256" key="1">
    <source>
        <dbReference type="SAM" id="MobiDB-lite"/>
    </source>
</evidence>
<proteinExistence type="predicted"/>
<organism evidence="2 3">
    <name type="scientific">Pleurodeles waltl</name>
    <name type="common">Iberian ribbed newt</name>
    <dbReference type="NCBI Taxonomy" id="8319"/>
    <lineage>
        <taxon>Eukaryota</taxon>
        <taxon>Metazoa</taxon>
        <taxon>Chordata</taxon>
        <taxon>Craniata</taxon>
        <taxon>Vertebrata</taxon>
        <taxon>Euteleostomi</taxon>
        <taxon>Amphibia</taxon>
        <taxon>Batrachia</taxon>
        <taxon>Caudata</taxon>
        <taxon>Salamandroidea</taxon>
        <taxon>Salamandridae</taxon>
        <taxon>Pleurodelinae</taxon>
        <taxon>Pleurodeles</taxon>
    </lineage>
</organism>
<keyword evidence="3" id="KW-1185">Reference proteome</keyword>
<comment type="caution">
    <text evidence="2">The sequence shown here is derived from an EMBL/GenBank/DDBJ whole genome shotgun (WGS) entry which is preliminary data.</text>
</comment>
<protein>
    <submittedName>
        <fullName evidence="2">Uncharacterized protein</fullName>
    </submittedName>
</protein>
<gene>
    <name evidence="2" type="ORF">NDU88_005884</name>
</gene>
<sequence>MSRPSPGRPRCPDDRSRLRITPPPRPLLPGLRPTPTIIKYLATGALFLQENPKSRSFVFLGFGPFPGSRPVIPQEFCGSHPRGGFTFSLIQKADLSPREMRAVRDKDLEQGSGAGAGSVTCSDQLYVSGSRLRAAGLGQGQSHSRISRMSGSRLSPRAMRAVRDKDLEQGSGAGAESVTCSDQPYVWLQAESSGAGTGSVTLSDQPYVWL</sequence>
<evidence type="ECO:0000313" key="2">
    <source>
        <dbReference type="EMBL" id="KAJ1085759.1"/>
    </source>
</evidence>
<reference evidence="2" key="1">
    <citation type="journal article" date="2022" name="bioRxiv">
        <title>Sequencing and chromosome-scale assembly of the giantPleurodeles waltlgenome.</title>
        <authorList>
            <person name="Brown T."/>
            <person name="Elewa A."/>
            <person name="Iarovenko S."/>
            <person name="Subramanian E."/>
            <person name="Araus A.J."/>
            <person name="Petzold A."/>
            <person name="Susuki M."/>
            <person name="Suzuki K.-i.T."/>
            <person name="Hayashi T."/>
            <person name="Toyoda A."/>
            <person name="Oliveira C."/>
            <person name="Osipova E."/>
            <person name="Leigh N.D."/>
            <person name="Simon A."/>
            <person name="Yun M.H."/>
        </authorList>
    </citation>
    <scope>NUCLEOTIDE SEQUENCE</scope>
    <source>
        <strain evidence="2">20211129_DDA</strain>
        <tissue evidence="2">Liver</tissue>
    </source>
</reference>
<dbReference type="AlphaFoldDB" id="A0AAV7L660"/>
<dbReference type="Proteomes" id="UP001066276">
    <property type="component" value="Chromosome 12"/>
</dbReference>
<feature type="region of interest" description="Disordered" evidence="1">
    <location>
        <begin position="1"/>
        <end position="31"/>
    </location>
</feature>
<name>A0AAV7L660_PLEWA</name>
<dbReference type="EMBL" id="JANPWB010000016">
    <property type="protein sequence ID" value="KAJ1085759.1"/>
    <property type="molecule type" value="Genomic_DNA"/>
</dbReference>